<evidence type="ECO:0000313" key="3">
    <source>
        <dbReference type="EMBL" id="WNH50785.1"/>
    </source>
</evidence>
<dbReference type="Proteomes" id="UP001302072">
    <property type="component" value="Chromosome"/>
</dbReference>
<dbReference type="RefSeq" id="WP_311190086.1">
    <property type="nucleotide sequence ID" value="NZ_CP115541.1"/>
</dbReference>
<feature type="transmembrane region" description="Helical" evidence="2">
    <location>
        <begin position="342"/>
        <end position="359"/>
    </location>
</feature>
<feature type="transmembrane region" description="Helical" evidence="2">
    <location>
        <begin position="116"/>
        <end position="134"/>
    </location>
</feature>
<feature type="transmembrane region" description="Helical" evidence="2">
    <location>
        <begin position="423"/>
        <end position="443"/>
    </location>
</feature>
<feature type="compositionally biased region" description="Basic and acidic residues" evidence="1">
    <location>
        <begin position="1"/>
        <end position="11"/>
    </location>
</feature>
<feature type="transmembrane region" description="Helical" evidence="2">
    <location>
        <begin position="146"/>
        <end position="164"/>
    </location>
</feature>
<feature type="transmembrane region" description="Helical" evidence="2">
    <location>
        <begin position="262"/>
        <end position="284"/>
    </location>
</feature>
<evidence type="ECO:0008006" key="5">
    <source>
        <dbReference type="Google" id="ProtNLM"/>
    </source>
</evidence>
<feature type="transmembrane region" description="Helical" evidence="2">
    <location>
        <begin position="397"/>
        <end position="417"/>
    </location>
</feature>
<gene>
    <name evidence="3" type="ORF">PDM29_10275</name>
</gene>
<feature type="compositionally biased region" description="Pro residues" evidence="1">
    <location>
        <begin position="717"/>
        <end position="729"/>
    </location>
</feature>
<feature type="region of interest" description="Disordered" evidence="1">
    <location>
        <begin position="1"/>
        <end position="20"/>
    </location>
</feature>
<keyword evidence="2" id="KW-0472">Membrane</keyword>
<feature type="transmembrane region" description="Helical" evidence="2">
    <location>
        <begin position="304"/>
        <end position="322"/>
    </location>
</feature>
<feature type="transmembrane region" description="Helical" evidence="2">
    <location>
        <begin position="170"/>
        <end position="187"/>
    </location>
</feature>
<feature type="region of interest" description="Disordered" evidence="1">
    <location>
        <begin position="710"/>
        <end position="737"/>
    </location>
</feature>
<organism evidence="3 4">
    <name type="scientific">Stenotrophomonas oahuensis</name>
    <dbReference type="NCBI Taxonomy" id="3003271"/>
    <lineage>
        <taxon>Bacteria</taxon>
        <taxon>Pseudomonadati</taxon>
        <taxon>Pseudomonadota</taxon>
        <taxon>Gammaproteobacteria</taxon>
        <taxon>Lysobacterales</taxon>
        <taxon>Lysobacteraceae</taxon>
        <taxon>Stenotrophomonas</taxon>
    </lineage>
</organism>
<name>A0ABY9YIS1_9GAMM</name>
<dbReference type="EMBL" id="CP115541">
    <property type="protein sequence ID" value="WNH50785.1"/>
    <property type="molecule type" value="Genomic_DNA"/>
</dbReference>
<feature type="transmembrane region" description="Helical" evidence="2">
    <location>
        <begin position="365"/>
        <end position="385"/>
    </location>
</feature>
<protein>
    <recommendedName>
        <fullName evidence="5">YfhO family protein</fullName>
    </recommendedName>
</protein>
<evidence type="ECO:0000256" key="2">
    <source>
        <dbReference type="SAM" id="Phobius"/>
    </source>
</evidence>
<feature type="transmembrane region" description="Helical" evidence="2">
    <location>
        <begin position="199"/>
        <end position="216"/>
    </location>
</feature>
<keyword evidence="2" id="KW-0812">Transmembrane</keyword>
<evidence type="ECO:0000256" key="1">
    <source>
        <dbReference type="SAM" id="MobiDB-lite"/>
    </source>
</evidence>
<proteinExistence type="predicted"/>
<keyword evidence="2" id="KW-1133">Transmembrane helix</keyword>
<keyword evidence="4" id="KW-1185">Reference proteome</keyword>
<accession>A0ABY9YIS1</accession>
<feature type="transmembrane region" description="Helical" evidence="2">
    <location>
        <begin position="39"/>
        <end position="57"/>
    </location>
</feature>
<sequence length="737" mass="79902">MTNDAQREPAGLDRTPSQAAPSGDYVDHLIGMATRLGKALLPLLVLYSVTALIYYLFKGYVAEFHSDSAVKNLLAEEVIREGTYFPHDWNYVNGDLWVLFGQTFIIPFLPFFPNGFALHGVSGLISSFILLLSLWWTSGMVIGSRWMRLFVVTIIGGGIYTLMAEHLFGQVSYGNVLFLCTLTLYSGWRLLESAGRRRFLLWGGAFAAITVLTFWGNPQRAAAYDLLPMLAGIAAWSWGRSDLLQWRAGGRRWAMSAELRRALLVVAIMLAAAAIGTALHAYAISQVNNASGAGSARWLSFDGFLANLKFTLLGILGTFGAIPSEGTNVMSLHGVYEATRLVAILILLVLIPLAAMRFLNGARPAARMFAGVAVSGMLLFVFLQVTTTTPDMNGPIVSARYMVPSLVLCVFLVAGYAEQMGVRRLSGALGWGVLLVLAASFLHPNNSFSRIYRGQPESIHQVQARELSRRGLSYGYATFWNANVVSVLSEGQVKVRPILLQNGVPLPHRHLASNEWFRPSAWSGRTFLMLNNEERASLDRSLLAQLVGEPIDTFTIRDFEVLVYPMNIAERLPGWNVARTRDGSLAAPLTVLSRHQVGEFEGTGSGSGILRAPAGPSGFLHFGPYLEVAAGNYELEILVDVPDTVQAGYVEVASGGGRAILASAPIIGPTKKVSLAFNAAKDEELVEIRVFTNGKVPMVLRFISLTPAGKQSSPATLPAPAPTSEPVPGQPATSAKQ</sequence>
<reference evidence="3 4" key="1">
    <citation type="submission" date="2022-12" db="EMBL/GenBank/DDBJ databases">
        <title>Two new species, Stenotrophomonas aracearum and Stenotrophomonas oahuensis, isolated from Anthurium (Araceae family) in Hawaii.</title>
        <authorList>
            <person name="Chunag S.C."/>
            <person name="Dobhal S."/>
            <person name="Alvarez A."/>
            <person name="Arif M."/>
        </authorList>
    </citation>
    <scope>NUCLEOTIDE SEQUENCE [LARGE SCALE GENOMIC DNA]</scope>
    <source>
        <strain evidence="3 4">A5586</strain>
    </source>
</reference>
<evidence type="ECO:0000313" key="4">
    <source>
        <dbReference type="Proteomes" id="UP001302072"/>
    </source>
</evidence>